<protein>
    <submittedName>
        <fullName evidence="2">SUMF1/EgtB/PvdO family nonheme iron enzyme</fullName>
    </submittedName>
</protein>
<accession>A0ABZ2RH60</accession>
<dbReference type="InterPro" id="IPR016187">
    <property type="entry name" value="CTDL_fold"/>
</dbReference>
<keyword evidence="3" id="KW-1185">Reference proteome</keyword>
<name>A0ABZ2RH60_ECTME</name>
<evidence type="ECO:0000259" key="1">
    <source>
        <dbReference type="Pfam" id="PF03781"/>
    </source>
</evidence>
<dbReference type="Gene3D" id="3.90.1580.10">
    <property type="entry name" value="paralog of FGE (formylglycine-generating enzyme)"/>
    <property type="match status" value="1"/>
</dbReference>
<gene>
    <name evidence="2" type="ORF">WG219_02370</name>
</gene>
<dbReference type="Pfam" id="PF03781">
    <property type="entry name" value="FGE-sulfatase"/>
    <property type="match status" value="1"/>
</dbReference>
<dbReference type="InterPro" id="IPR051043">
    <property type="entry name" value="Sulfatase_Mod_Factor_Kinase"/>
</dbReference>
<dbReference type="InterPro" id="IPR005532">
    <property type="entry name" value="SUMF_dom"/>
</dbReference>
<dbReference type="SUPFAM" id="SSF56436">
    <property type="entry name" value="C-type lectin-like"/>
    <property type="match status" value="1"/>
</dbReference>
<dbReference type="Proteomes" id="UP001476583">
    <property type="component" value="Chromosome"/>
</dbReference>
<dbReference type="InterPro" id="IPR042095">
    <property type="entry name" value="SUMF_sf"/>
</dbReference>
<dbReference type="PANTHER" id="PTHR23150">
    <property type="entry name" value="SULFATASE MODIFYING FACTOR 1, 2"/>
    <property type="match status" value="1"/>
</dbReference>
<dbReference type="EMBL" id="CP148074">
    <property type="protein sequence ID" value="WXL26354.1"/>
    <property type="molecule type" value="Genomic_DNA"/>
</dbReference>
<evidence type="ECO:0000313" key="2">
    <source>
        <dbReference type="EMBL" id="WXL26354.1"/>
    </source>
</evidence>
<organism evidence="2 3">
    <name type="scientific">Ectopseudomonas mendocina</name>
    <name type="common">Pseudomonas mendocina</name>
    <dbReference type="NCBI Taxonomy" id="300"/>
    <lineage>
        <taxon>Bacteria</taxon>
        <taxon>Pseudomonadati</taxon>
        <taxon>Pseudomonadota</taxon>
        <taxon>Gammaproteobacteria</taxon>
        <taxon>Pseudomonadales</taxon>
        <taxon>Pseudomonadaceae</taxon>
        <taxon>Ectopseudomonas</taxon>
    </lineage>
</organism>
<evidence type="ECO:0000313" key="3">
    <source>
        <dbReference type="Proteomes" id="UP001476583"/>
    </source>
</evidence>
<dbReference type="PANTHER" id="PTHR23150:SF19">
    <property type="entry name" value="FORMYLGLYCINE-GENERATING ENZYME"/>
    <property type="match status" value="1"/>
</dbReference>
<proteinExistence type="predicted"/>
<feature type="domain" description="Sulfatase-modifying factor enzyme-like" evidence="1">
    <location>
        <begin position="46"/>
        <end position="210"/>
    </location>
</feature>
<reference evidence="2 3" key="1">
    <citation type="submission" date="2024-03" db="EMBL/GenBank/DDBJ databases">
        <title>Complete genome of BD2.</title>
        <authorList>
            <person name="Cao G."/>
        </authorList>
    </citation>
    <scope>NUCLEOTIDE SEQUENCE [LARGE SCALE GENOMIC DNA]</scope>
    <source>
        <strain evidence="2 3">BD2</strain>
    </source>
</reference>
<sequence length="213" mass="22926">MLTACSPSEPPLEVALLAIPASTVSYQLPGSPATYDEHVAAFSIMQRQVSQAEDLPATGLSWLDAQAYAAWLSHQTGQFFRLPDYPEWVAAAGEAFVQDQAIVDNLANPAQRWLQEYEQEARRGPLSKTLLTFAEQERNNAGLLNISGNVWEWTQTCFGQSPGLSAGEGFCGVRIAAGRHASALSDFVRDPIAGACSVGTPPAHLGLRLVVEN</sequence>